<sequence length="450" mass="49392">MHCPRRSNPRAAWGCGFDSDVTFAVTRLGDVYVWGTKHGPTGLPRPKRRNRFDVVVGGGGSSPPPKGALHLPNLTTLDGPEEHVPADVVDPVDPPDNSSDESSDDGSSDDNDFPVPSAGIEDHVPADVVDPVDPPDNSSDESSDDGSSDDNDADADALHDDKVGEGENMVEDESMLVPAPVKLKSISGEDIVQIAVGRVHCAARSKCGDVFTWGQNDHCQLGNEPQHSLSAAQSKRAKIKYGADSVEPTIWSRTVPETCVVRGVAVGTDHTMILSDVGDIYAFGSVYNTTDHSTLSRHLRKHRVHQVILLDMLHVTVYEDQVEAARVEEAARVAAIAKQYEAEERKEELREALIERLQRSRCIEYLNSHHPLCNQCPIAGVCPGFQRDEIDPQLCQQCLHIKQSHNGQHRESNKAMGLDELQVLLERLHVTDDDLDLYIPDDELLIESRK</sequence>
<accession>A0A397ER17</accession>
<name>A0A397ER17_APHAT</name>
<feature type="compositionally biased region" description="Acidic residues" evidence="3">
    <location>
        <begin position="98"/>
        <end position="112"/>
    </location>
</feature>
<dbReference type="PROSITE" id="PS50012">
    <property type="entry name" value="RCC1_3"/>
    <property type="match status" value="1"/>
</dbReference>
<organism evidence="4 5">
    <name type="scientific">Aphanomyces astaci</name>
    <name type="common">Crayfish plague agent</name>
    <dbReference type="NCBI Taxonomy" id="112090"/>
    <lineage>
        <taxon>Eukaryota</taxon>
        <taxon>Sar</taxon>
        <taxon>Stramenopiles</taxon>
        <taxon>Oomycota</taxon>
        <taxon>Saprolegniomycetes</taxon>
        <taxon>Saprolegniales</taxon>
        <taxon>Verrucalvaceae</taxon>
        <taxon>Aphanomyces</taxon>
    </lineage>
</organism>
<feature type="compositionally biased region" description="Low complexity" evidence="3">
    <location>
        <begin position="86"/>
        <end position="97"/>
    </location>
</feature>
<dbReference type="EMBL" id="QUTE01017765">
    <property type="protein sequence ID" value="RHY91806.1"/>
    <property type="molecule type" value="Genomic_DNA"/>
</dbReference>
<dbReference type="InterPro" id="IPR000408">
    <property type="entry name" value="Reg_chr_condens"/>
</dbReference>
<evidence type="ECO:0000313" key="5">
    <source>
        <dbReference type="Proteomes" id="UP000266196"/>
    </source>
</evidence>
<comment type="caution">
    <text evidence="4">The sequence shown here is derived from an EMBL/GenBank/DDBJ whole genome shotgun (WGS) entry which is preliminary data.</text>
</comment>
<evidence type="ECO:0000256" key="2">
    <source>
        <dbReference type="PROSITE-ProRule" id="PRU00235"/>
    </source>
</evidence>
<feature type="repeat" description="RCC1" evidence="2">
    <location>
        <begin position="208"/>
        <end position="277"/>
    </location>
</feature>
<dbReference type="SUPFAM" id="SSF50985">
    <property type="entry name" value="RCC1/BLIP-II"/>
    <property type="match status" value="1"/>
</dbReference>
<dbReference type="Pfam" id="PF00415">
    <property type="entry name" value="RCC1"/>
    <property type="match status" value="1"/>
</dbReference>
<keyword evidence="1" id="KW-0677">Repeat</keyword>
<gene>
    <name evidence="4" type="ORF">DYB31_007362</name>
</gene>
<dbReference type="VEuPathDB" id="FungiDB:H257_18836"/>
<feature type="compositionally biased region" description="Low complexity" evidence="3">
    <location>
        <begin position="126"/>
        <end position="137"/>
    </location>
</feature>
<dbReference type="PANTHER" id="PTHR22870">
    <property type="entry name" value="REGULATOR OF CHROMOSOME CONDENSATION"/>
    <property type="match status" value="1"/>
</dbReference>
<feature type="compositionally biased region" description="Acidic residues" evidence="3">
    <location>
        <begin position="138"/>
        <end position="155"/>
    </location>
</feature>
<evidence type="ECO:0000256" key="3">
    <source>
        <dbReference type="SAM" id="MobiDB-lite"/>
    </source>
</evidence>
<evidence type="ECO:0000256" key="1">
    <source>
        <dbReference type="ARBA" id="ARBA00022737"/>
    </source>
</evidence>
<dbReference type="PANTHER" id="PTHR22870:SF466">
    <property type="entry name" value="ANKYRIN REPEAT-CONTAINING PROTEIN"/>
    <property type="match status" value="1"/>
</dbReference>
<dbReference type="Gene3D" id="2.130.10.30">
    <property type="entry name" value="Regulator of chromosome condensation 1/beta-lactamase-inhibitor protein II"/>
    <property type="match status" value="1"/>
</dbReference>
<dbReference type="InterPro" id="IPR051210">
    <property type="entry name" value="Ub_ligase/GEF_domain"/>
</dbReference>
<evidence type="ECO:0000313" key="4">
    <source>
        <dbReference type="EMBL" id="RHY91806.1"/>
    </source>
</evidence>
<feature type="region of interest" description="Disordered" evidence="3">
    <location>
        <begin position="54"/>
        <end position="159"/>
    </location>
</feature>
<reference evidence="4 5" key="1">
    <citation type="submission" date="2018-08" db="EMBL/GenBank/DDBJ databases">
        <title>Aphanomyces genome sequencing and annotation.</title>
        <authorList>
            <person name="Minardi D."/>
            <person name="Oidtmann B."/>
            <person name="Van Der Giezen M."/>
            <person name="Studholme D.J."/>
        </authorList>
    </citation>
    <scope>NUCLEOTIDE SEQUENCE [LARGE SCALE GENOMIC DNA]</scope>
    <source>
        <strain evidence="4 5">197901</strain>
    </source>
</reference>
<dbReference type="Proteomes" id="UP000266196">
    <property type="component" value="Unassembled WGS sequence"/>
</dbReference>
<dbReference type="InterPro" id="IPR009091">
    <property type="entry name" value="RCC1/BLIP-II"/>
</dbReference>
<dbReference type="AlphaFoldDB" id="A0A397ER17"/>
<protein>
    <submittedName>
        <fullName evidence="4">Uncharacterized protein</fullName>
    </submittedName>
</protein>
<proteinExistence type="predicted"/>